<dbReference type="Pfam" id="PF04393">
    <property type="entry name" value="DUF535"/>
    <property type="match status" value="1"/>
</dbReference>
<comment type="caution">
    <text evidence="2">The sequence shown here is derived from an EMBL/GenBank/DDBJ whole genome shotgun (WGS) entry which is preliminary data.</text>
</comment>
<gene>
    <name evidence="1" type="ORF">C7387_1947</name>
    <name evidence="2" type="ORF">NCTC11967_00321</name>
</gene>
<organism evidence="2 3">
    <name type="scientific">Yokenella regensburgei</name>
    <dbReference type="NCBI Taxonomy" id="158877"/>
    <lineage>
        <taxon>Bacteria</taxon>
        <taxon>Pseudomonadati</taxon>
        <taxon>Pseudomonadota</taxon>
        <taxon>Gammaproteobacteria</taxon>
        <taxon>Enterobacterales</taxon>
        <taxon>Enterobacteriaceae</taxon>
        <taxon>Yokenella</taxon>
    </lineage>
</organism>
<accession>A0AB38FR49</accession>
<dbReference type="EMBL" id="RBIZ01000003">
    <property type="protein sequence ID" value="RKR65223.1"/>
    <property type="molecule type" value="Genomic_DNA"/>
</dbReference>
<dbReference type="InterPro" id="IPR007488">
    <property type="entry name" value="DUF535"/>
</dbReference>
<dbReference type="GeneID" id="66903973"/>
<dbReference type="EMBL" id="UAVL01000001">
    <property type="protein sequence ID" value="SQA60039.1"/>
    <property type="molecule type" value="Genomic_DNA"/>
</dbReference>
<dbReference type="RefSeq" id="WP_038258640.1">
    <property type="nucleotide sequence ID" value="NZ_CABKQJ010000016.1"/>
</dbReference>
<sequence>MSSVIEISDIATEQPKSGWQLFRFLCQGKITPGNSWRKASYRRKFMLRSMAIPFSTARLMKELSREPRLLQLLQAQPGLPCRVHRPWLSMNINRRQASKALACHYRTLSRLLPPAVLNGYLTRHGVKLASLTGKDEQTYTIRLGADSMMDKEGEATLMFYDAENTLLAELTFTLCQPGGANTLYIGGLQGPKAHVPHERIQLATKACHGLFPKRLLVEAAMALSSVLSVEEIRAVSNETHIYRSIRYRKKKQDKLHADYNGFWDSLGAAPDSKGDFILPLTMPRKAMEDIASKKRAEYRRRYTLLDSLIEQTVNTIRR</sequence>
<evidence type="ECO:0000313" key="2">
    <source>
        <dbReference type="EMBL" id="SQA60039.1"/>
    </source>
</evidence>
<protein>
    <submittedName>
        <fullName evidence="2">Protein of uncharacterized function (DUF535)</fullName>
    </submittedName>
</protein>
<evidence type="ECO:0000313" key="3">
    <source>
        <dbReference type="Proteomes" id="UP000251313"/>
    </source>
</evidence>
<keyword evidence="4" id="KW-1185">Reference proteome</keyword>
<dbReference type="AlphaFoldDB" id="A0AB38FR49"/>
<dbReference type="Proteomes" id="UP000251313">
    <property type="component" value="Unassembled WGS sequence"/>
</dbReference>
<dbReference type="GO" id="GO:0006974">
    <property type="term" value="P:DNA damage response"/>
    <property type="evidence" value="ECO:0007669"/>
    <property type="project" value="TreeGrafter"/>
</dbReference>
<reference evidence="1 4" key="2">
    <citation type="submission" date="2018-10" db="EMBL/GenBank/DDBJ databases">
        <title>Genomic Encyclopedia of Type Strains, Phase IV (KMG-IV): sequencing the most valuable type-strain genomes for metagenomic binning, comparative biology and taxonomic classification.</title>
        <authorList>
            <person name="Goeker M."/>
        </authorList>
    </citation>
    <scope>NUCLEOTIDE SEQUENCE [LARGE SCALE GENOMIC DNA]</scope>
    <source>
        <strain evidence="1 4">DSM 5079</strain>
    </source>
</reference>
<dbReference type="PANTHER" id="PTHR38785:SF1">
    <property type="entry name" value="HOMOLOG OF VIRK"/>
    <property type="match status" value="1"/>
</dbReference>
<evidence type="ECO:0000313" key="4">
    <source>
        <dbReference type="Proteomes" id="UP000267341"/>
    </source>
</evidence>
<reference evidence="2 3" key="1">
    <citation type="submission" date="2018-06" db="EMBL/GenBank/DDBJ databases">
        <authorList>
            <consortium name="Pathogen Informatics"/>
            <person name="Doyle S."/>
        </authorList>
    </citation>
    <scope>NUCLEOTIDE SEQUENCE [LARGE SCALE GENOMIC DNA]</scope>
    <source>
        <strain evidence="2 3">NCTC11967</strain>
    </source>
</reference>
<dbReference type="Proteomes" id="UP000267341">
    <property type="component" value="Unassembled WGS sequence"/>
</dbReference>
<evidence type="ECO:0000313" key="1">
    <source>
        <dbReference type="EMBL" id="RKR65223.1"/>
    </source>
</evidence>
<name>A0AB38FR49_9ENTR</name>
<proteinExistence type="predicted"/>
<dbReference type="PANTHER" id="PTHR38785">
    <property type="entry name" value="HOMOLOG OF VIRK"/>
    <property type="match status" value="1"/>
</dbReference>